<dbReference type="RefSeq" id="WP_183489466.1">
    <property type="nucleotide sequence ID" value="NZ_JBHUOV010000015.1"/>
</dbReference>
<keyword evidence="3" id="KW-1185">Reference proteome</keyword>
<name>A0ABW5WPR3_9FLAO</name>
<gene>
    <name evidence="2" type="ORF">ACFS5M_13835</name>
</gene>
<evidence type="ECO:0000313" key="3">
    <source>
        <dbReference type="Proteomes" id="UP001597533"/>
    </source>
</evidence>
<accession>A0ABW5WPR3</accession>
<reference evidence="3" key="1">
    <citation type="journal article" date="2019" name="Int. J. Syst. Evol. Microbiol.">
        <title>The Global Catalogue of Microorganisms (GCM) 10K type strain sequencing project: providing services to taxonomists for standard genome sequencing and annotation.</title>
        <authorList>
            <consortium name="The Broad Institute Genomics Platform"/>
            <consortium name="The Broad Institute Genome Sequencing Center for Infectious Disease"/>
            <person name="Wu L."/>
            <person name="Ma J."/>
        </authorList>
    </citation>
    <scope>NUCLEOTIDE SEQUENCE [LARGE SCALE GENOMIC DNA]</scope>
    <source>
        <strain evidence="3">KCTC 32141</strain>
    </source>
</reference>
<evidence type="ECO:0008006" key="4">
    <source>
        <dbReference type="Google" id="ProtNLM"/>
    </source>
</evidence>
<sequence>MKTALLYKITLAFMLVPMLILASTTPNKGKHTKEKKITKTFQVNANATLKVDNSYGNLDIVTWDENQIAFEITITTNGNNEEKVQKKLDDITVVFDASSSLVSAKTKFNKEGSSSWWKWNNSNNVNMKINYVIKMPITNNVNLSNDYGSINLDKLEGQATISCDYGKITTKELMADNNSLSFDYTQNSYFEYIKSGTISADYSGFVVAKTKDLVIEADYTNSKIEIAEDIRYDCDYGNITVEKVNNFTGDGDYLTTRLGDVYKNVAINADYGSIKINNMTANAGNIDIESDYVGITIGYSSGYNFNFKIDLEYGSLRDHDDLEFTKKNVESTDKYYEGYHGNSSSGNFIKITSDYGSVSLKKN</sequence>
<dbReference type="Proteomes" id="UP001597533">
    <property type="component" value="Unassembled WGS sequence"/>
</dbReference>
<proteinExistence type="predicted"/>
<dbReference type="EMBL" id="JBHUOV010000015">
    <property type="protein sequence ID" value="MFD2824758.1"/>
    <property type="molecule type" value="Genomic_DNA"/>
</dbReference>
<feature type="signal peptide" evidence="1">
    <location>
        <begin position="1"/>
        <end position="22"/>
    </location>
</feature>
<keyword evidence="1" id="KW-0732">Signal</keyword>
<evidence type="ECO:0000256" key="1">
    <source>
        <dbReference type="SAM" id="SignalP"/>
    </source>
</evidence>
<organism evidence="2 3">
    <name type="scientific">Lacinutrix iliipiscaria</name>
    <dbReference type="NCBI Taxonomy" id="1230532"/>
    <lineage>
        <taxon>Bacteria</taxon>
        <taxon>Pseudomonadati</taxon>
        <taxon>Bacteroidota</taxon>
        <taxon>Flavobacteriia</taxon>
        <taxon>Flavobacteriales</taxon>
        <taxon>Flavobacteriaceae</taxon>
        <taxon>Lacinutrix</taxon>
    </lineage>
</organism>
<feature type="chain" id="PRO_5046676635" description="Adhesin domain-containing protein" evidence="1">
    <location>
        <begin position="23"/>
        <end position="363"/>
    </location>
</feature>
<evidence type="ECO:0000313" key="2">
    <source>
        <dbReference type="EMBL" id="MFD2824758.1"/>
    </source>
</evidence>
<protein>
    <recommendedName>
        <fullName evidence="4">Adhesin domain-containing protein</fullName>
    </recommendedName>
</protein>
<comment type="caution">
    <text evidence="2">The sequence shown here is derived from an EMBL/GenBank/DDBJ whole genome shotgun (WGS) entry which is preliminary data.</text>
</comment>